<dbReference type="Proteomes" id="UP000298337">
    <property type="component" value="Unassembled WGS sequence"/>
</dbReference>
<proteinExistence type="predicted"/>
<accession>A0A4Z0P497</accession>
<dbReference type="RefSeq" id="WP_135434902.1">
    <property type="nucleotide sequence ID" value="NZ_SRLA01000003.1"/>
</dbReference>
<gene>
    <name evidence="3" type="ORF">EU556_14690</name>
</gene>
<evidence type="ECO:0000256" key="1">
    <source>
        <dbReference type="SAM" id="MobiDB-lite"/>
    </source>
</evidence>
<feature type="domain" description="Competence protein CoiA-like N-terminal" evidence="2">
    <location>
        <begin position="28"/>
        <end position="58"/>
    </location>
</feature>
<dbReference type="InterPro" id="IPR057253">
    <property type="entry name" value="CoiA-like_N"/>
</dbReference>
<reference evidence="3 4" key="1">
    <citation type="submission" date="2019-04" db="EMBL/GenBank/DDBJ databases">
        <authorList>
            <person name="Feng G."/>
            <person name="Zhang J."/>
            <person name="Zhu H."/>
        </authorList>
    </citation>
    <scope>NUCLEOTIDE SEQUENCE [LARGE SCALE GENOMIC DNA]</scope>
    <source>
        <strain evidence="3 4">92R-1</strain>
    </source>
</reference>
<evidence type="ECO:0000313" key="3">
    <source>
        <dbReference type="EMBL" id="TGE06111.1"/>
    </source>
</evidence>
<comment type="caution">
    <text evidence="3">The sequence shown here is derived from an EMBL/GenBank/DDBJ whole genome shotgun (WGS) entry which is preliminary data.</text>
</comment>
<dbReference type="AlphaFoldDB" id="A0A4Z0P497"/>
<evidence type="ECO:0000259" key="2">
    <source>
        <dbReference type="Pfam" id="PF25164"/>
    </source>
</evidence>
<dbReference type="EMBL" id="SRLA01000003">
    <property type="protein sequence ID" value="TGE06111.1"/>
    <property type="molecule type" value="Genomic_DNA"/>
</dbReference>
<name>A0A4Z0P497_9BACT</name>
<evidence type="ECO:0000313" key="4">
    <source>
        <dbReference type="Proteomes" id="UP000298337"/>
    </source>
</evidence>
<feature type="compositionally biased region" description="Basic and acidic residues" evidence="1">
    <location>
        <begin position="472"/>
        <end position="484"/>
    </location>
</feature>
<sequence>MEFLTHENNVYAYDIKDVVKHISEVESGRRGYYCMGCRREMQAKKGEKYAHHFAHDPKDIELKGKCTFSDETHRHILAKETLQRIRQIRVPAVYKYPSNGVGGHPRLIRTAYTIHAARVEIELPFFENEAGEVKWGRNIDLGESTGRHLLIQPDVAFFNAEGKPILLIEVVATHKVDKEKLVKIWRLGIDTVQVSIPKDSPAEIENAFYQSIRAKWLYNNEQEQAKYLQLSEGGGERVPPLDEFQRQLLKSEESYACRASQLGNVIRAIGKCVGSEQYRAAQAAIIGEIRRVAENAERVGGEVRTVQAEHVRAISARFRPEQERLAREQEGVAEEERKLKRESRDLEERYLGKRKSITTAQRDYRPNCQAEIDRITGDLAQSGTGGGTLEEREAGIVTEAEQLEQAFIAEQGGLESAARREREVVDGLKRRRAGLPEHFKQLQEGTRKEFELAEEQLRQETAEREAGMRADFERAGRDSVKAVESEDGEGTSNISRRIRDTLDAGRLLDAVEEELVTFRRIRKAKAAFDSRAYKNWA</sequence>
<dbReference type="Pfam" id="PF25164">
    <property type="entry name" value="CoiA_N"/>
    <property type="match status" value="1"/>
</dbReference>
<protein>
    <recommendedName>
        <fullName evidence="2">Competence protein CoiA-like N-terminal domain-containing protein</fullName>
    </recommendedName>
</protein>
<organism evidence="3 4">
    <name type="scientific">Hymenobacter fodinae</name>
    <dbReference type="NCBI Taxonomy" id="2510796"/>
    <lineage>
        <taxon>Bacteria</taxon>
        <taxon>Pseudomonadati</taxon>
        <taxon>Bacteroidota</taxon>
        <taxon>Cytophagia</taxon>
        <taxon>Cytophagales</taxon>
        <taxon>Hymenobacteraceae</taxon>
        <taxon>Hymenobacter</taxon>
    </lineage>
</organism>
<feature type="region of interest" description="Disordered" evidence="1">
    <location>
        <begin position="472"/>
        <end position="494"/>
    </location>
</feature>
<dbReference type="OrthoDB" id="1490774at2"/>
<keyword evidence="4" id="KW-1185">Reference proteome</keyword>